<organism evidence="2 3">
    <name type="scientific">Streptomyces asoensis</name>
    <dbReference type="NCBI Taxonomy" id="249586"/>
    <lineage>
        <taxon>Bacteria</taxon>
        <taxon>Bacillati</taxon>
        <taxon>Actinomycetota</taxon>
        <taxon>Actinomycetes</taxon>
        <taxon>Kitasatosporales</taxon>
        <taxon>Streptomycetaceae</taxon>
        <taxon>Streptomyces</taxon>
    </lineage>
</organism>
<feature type="signal peptide" evidence="1">
    <location>
        <begin position="1"/>
        <end position="25"/>
    </location>
</feature>
<dbReference type="GeneID" id="91470062"/>
<gene>
    <name evidence="2" type="ORF">Saso_21620</name>
</gene>
<sequence>MTDRLSRAALVAVLAVLGFVVPAPAAVAATAATSCYGGAVTVHYGEVRDFGPYVTTSRCTDINMRMTGGDADFGWACVQFARAGGCNYWTKIGRSWTTIATDVLNGTKFTVPNGVDLEGSSATFQIAF</sequence>
<proteinExistence type="predicted"/>
<keyword evidence="1" id="KW-0732">Signal</keyword>
<dbReference type="RefSeq" id="WP_189918910.1">
    <property type="nucleotide sequence ID" value="NZ_BMSI01000002.1"/>
</dbReference>
<feature type="chain" id="PRO_5045749139" description="Lipoprotein" evidence="1">
    <location>
        <begin position="26"/>
        <end position="128"/>
    </location>
</feature>
<reference evidence="3" key="1">
    <citation type="submission" date="2023-07" db="EMBL/GenBank/DDBJ databases">
        <title>Whole genome shotgun sequence of Streptomyces cacaoi subsp. asoensis NBRC 13813.</title>
        <authorList>
            <person name="Komaki H."/>
            <person name="Tamura T."/>
        </authorList>
    </citation>
    <scope>NUCLEOTIDE SEQUENCE [LARGE SCALE GENOMIC DNA]</scope>
    <source>
        <strain evidence="3">NBRC 13813</strain>
    </source>
</reference>
<dbReference type="EMBL" id="BNEB01000002">
    <property type="protein sequence ID" value="GHI60512.1"/>
    <property type="molecule type" value="Genomic_DNA"/>
</dbReference>
<keyword evidence="3" id="KW-1185">Reference proteome</keyword>
<name>A0ABQ3RXN1_9ACTN</name>
<accession>A0ABQ3RXN1</accession>
<dbReference type="PROSITE" id="PS51257">
    <property type="entry name" value="PROKAR_LIPOPROTEIN"/>
    <property type="match status" value="1"/>
</dbReference>
<evidence type="ECO:0000256" key="1">
    <source>
        <dbReference type="SAM" id="SignalP"/>
    </source>
</evidence>
<evidence type="ECO:0000313" key="2">
    <source>
        <dbReference type="EMBL" id="GHI60512.1"/>
    </source>
</evidence>
<evidence type="ECO:0000313" key="3">
    <source>
        <dbReference type="Proteomes" id="UP000649259"/>
    </source>
</evidence>
<comment type="caution">
    <text evidence="2">The sequence shown here is derived from an EMBL/GenBank/DDBJ whole genome shotgun (WGS) entry which is preliminary data.</text>
</comment>
<protein>
    <recommendedName>
        <fullName evidence="4">Lipoprotein</fullName>
    </recommendedName>
</protein>
<dbReference type="Proteomes" id="UP000649259">
    <property type="component" value="Unassembled WGS sequence"/>
</dbReference>
<evidence type="ECO:0008006" key="4">
    <source>
        <dbReference type="Google" id="ProtNLM"/>
    </source>
</evidence>